<sequence length="346" mass="35870">MAERRVLATGRRFATVLRTVVLASLGLVAGVGLTVAVAAVLWSALFAALAPRRAVVWADAAVMCALCLAQTSLVQPEALADSTNWVLAAASITAVTHQWYLTTRAGAVLTAAVVVCEVAGGVSAPIALWTFAEAAMSRGLVLLLRSGARSADQVIASAERTRREAAVASARRADEREQLAVLHDTAASTLFVAGSGAVQGREPWLVERAAQDVAVLTTTAPTGDLDLAEALRDVVRESPLDIEMRAPETVCLTASAVVAVCRAVREALVNVVRHAGVGHAVVSLAIGDRNVVVEVADRGSGFDPAAVPGHHHGISRSIVDRMARVGGRAEVTGGSGTVVRLELPRA</sequence>
<proteinExistence type="predicted"/>
<dbReference type="PANTHER" id="PTHR24421">
    <property type="entry name" value="NITRATE/NITRITE SENSOR PROTEIN NARX-RELATED"/>
    <property type="match status" value="1"/>
</dbReference>
<keyword evidence="4" id="KW-0812">Transmembrane</keyword>
<keyword evidence="7" id="KW-1185">Reference proteome</keyword>
<keyword evidence="4" id="KW-0472">Membrane</keyword>
<evidence type="ECO:0000256" key="1">
    <source>
        <dbReference type="ARBA" id="ARBA00022679"/>
    </source>
</evidence>
<keyword evidence="3" id="KW-0902">Two-component regulatory system</keyword>
<feature type="domain" description="Histidine kinase/HSP90-like ATPase" evidence="5">
    <location>
        <begin position="260"/>
        <end position="345"/>
    </location>
</feature>
<dbReference type="RefSeq" id="WP_143116383.1">
    <property type="nucleotide sequence ID" value="NZ_FOFR01000021.1"/>
</dbReference>
<keyword evidence="1" id="KW-0808">Transferase</keyword>
<dbReference type="PANTHER" id="PTHR24421:SF61">
    <property type="entry name" value="OXYGEN SENSOR HISTIDINE KINASE NREB"/>
    <property type="match status" value="1"/>
</dbReference>
<dbReference type="GO" id="GO:0016301">
    <property type="term" value="F:kinase activity"/>
    <property type="evidence" value="ECO:0007669"/>
    <property type="project" value="UniProtKB-KW"/>
</dbReference>
<keyword evidence="4" id="KW-1133">Transmembrane helix</keyword>
<evidence type="ECO:0000256" key="2">
    <source>
        <dbReference type="ARBA" id="ARBA00022777"/>
    </source>
</evidence>
<dbReference type="Pfam" id="PF02518">
    <property type="entry name" value="HATPase_c"/>
    <property type="match status" value="1"/>
</dbReference>
<dbReference type="OrthoDB" id="5125370at2"/>
<dbReference type="AlphaFoldDB" id="A0A1H9UEX8"/>
<dbReference type="SUPFAM" id="SSF55874">
    <property type="entry name" value="ATPase domain of HSP90 chaperone/DNA topoisomerase II/histidine kinase"/>
    <property type="match status" value="1"/>
</dbReference>
<feature type="transmembrane region" description="Helical" evidence="4">
    <location>
        <begin position="20"/>
        <end position="48"/>
    </location>
</feature>
<reference evidence="7" key="1">
    <citation type="submission" date="2016-10" db="EMBL/GenBank/DDBJ databases">
        <authorList>
            <person name="Varghese N."/>
            <person name="Submissions S."/>
        </authorList>
    </citation>
    <scope>NUCLEOTIDE SEQUENCE [LARGE SCALE GENOMIC DNA]</scope>
    <source>
        <strain evidence="7">CGMCC 4.3525</strain>
    </source>
</reference>
<keyword evidence="2 6" id="KW-0418">Kinase</keyword>
<dbReference type="InterPro" id="IPR003594">
    <property type="entry name" value="HATPase_dom"/>
</dbReference>
<protein>
    <submittedName>
        <fullName evidence="6">Signal transduction histidine kinase</fullName>
    </submittedName>
</protein>
<gene>
    <name evidence="6" type="ORF">SAMN05216188_12166</name>
</gene>
<evidence type="ECO:0000259" key="5">
    <source>
        <dbReference type="Pfam" id="PF02518"/>
    </source>
</evidence>
<dbReference type="InterPro" id="IPR050482">
    <property type="entry name" value="Sensor_HK_TwoCompSys"/>
</dbReference>
<accession>A0A1H9UEX8</accession>
<dbReference type="EMBL" id="FOFR01000021">
    <property type="protein sequence ID" value="SES07821.1"/>
    <property type="molecule type" value="Genomic_DNA"/>
</dbReference>
<organism evidence="6 7">
    <name type="scientific">Lentzea xinjiangensis</name>
    <dbReference type="NCBI Taxonomy" id="402600"/>
    <lineage>
        <taxon>Bacteria</taxon>
        <taxon>Bacillati</taxon>
        <taxon>Actinomycetota</taxon>
        <taxon>Actinomycetes</taxon>
        <taxon>Pseudonocardiales</taxon>
        <taxon>Pseudonocardiaceae</taxon>
        <taxon>Lentzea</taxon>
    </lineage>
</organism>
<dbReference type="Proteomes" id="UP000199352">
    <property type="component" value="Unassembled WGS sequence"/>
</dbReference>
<dbReference type="CDD" id="cd16917">
    <property type="entry name" value="HATPase_UhpB-NarQ-NarX-like"/>
    <property type="match status" value="1"/>
</dbReference>
<name>A0A1H9UEX8_9PSEU</name>
<evidence type="ECO:0000313" key="7">
    <source>
        <dbReference type="Proteomes" id="UP000199352"/>
    </source>
</evidence>
<evidence type="ECO:0000313" key="6">
    <source>
        <dbReference type="EMBL" id="SES07821.1"/>
    </source>
</evidence>
<dbReference type="STRING" id="402600.SAMN05216188_12166"/>
<dbReference type="Gene3D" id="3.30.565.10">
    <property type="entry name" value="Histidine kinase-like ATPase, C-terminal domain"/>
    <property type="match status" value="1"/>
</dbReference>
<dbReference type="GO" id="GO:0000160">
    <property type="term" value="P:phosphorelay signal transduction system"/>
    <property type="evidence" value="ECO:0007669"/>
    <property type="project" value="UniProtKB-KW"/>
</dbReference>
<evidence type="ECO:0000256" key="4">
    <source>
        <dbReference type="SAM" id="Phobius"/>
    </source>
</evidence>
<dbReference type="InterPro" id="IPR036890">
    <property type="entry name" value="HATPase_C_sf"/>
</dbReference>
<evidence type="ECO:0000256" key="3">
    <source>
        <dbReference type="ARBA" id="ARBA00023012"/>
    </source>
</evidence>